<organism evidence="10 11">
    <name type="scientific">Paraburkholderia monticola</name>
    <dbReference type="NCBI Taxonomy" id="1399968"/>
    <lineage>
        <taxon>Bacteria</taxon>
        <taxon>Pseudomonadati</taxon>
        <taxon>Pseudomonadota</taxon>
        <taxon>Betaproteobacteria</taxon>
        <taxon>Burkholderiales</taxon>
        <taxon>Burkholderiaceae</taxon>
        <taxon>Paraburkholderia</taxon>
    </lineage>
</organism>
<feature type="transmembrane region" description="Helical" evidence="7">
    <location>
        <begin position="39"/>
        <end position="62"/>
    </location>
</feature>
<keyword evidence="4 7" id="KW-0812">Transmembrane</keyword>
<dbReference type="SUPFAM" id="SSF160240">
    <property type="entry name" value="Cation efflux protein cytoplasmic domain-like"/>
    <property type="match status" value="1"/>
</dbReference>
<gene>
    <name evidence="10" type="ORF">CI15_27170</name>
</gene>
<dbReference type="InterPro" id="IPR058533">
    <property type="entry name" value="Cation_efflux_TM"/>
</dbReference>
<proteinExistence type="predicted"/>
<feature type="domain" description="Cation efflux protein transmembrane" evidence="8">
    <location>
        <begin position="16"/>
        <end position="209"/>
    </location>
</feature>
<comment type="subcellular location">
    <subcellularLocation>
        <location evidence="1">Cell membrane</location>
        <topology evidence="1">Multi-pass membrane protein</topology>
    </subcellularLocation>
</comment>
<evidence type="ECO:0000259" key="9">
    <source>
        <dbReference type="Pfam" id="PF16916"/>
    </source>
</evidence>
<keyword evidence="5 7" id="KW-1133">Transmembrane helix</keyword>
<feature type="transmembrane region" description="Helical" evidence="7">
    <location>
        <begin position="120"/>
        <end position="142"/>
    </location>
</feature>
<reference evidence="10 11" key="1">
    <citation type="journal article" date="2015" name="Int. J. Syst. Evol. Microbiol.">
        <title>Burkholderia monticola sp. nov., isolated from mountain soil.</title>
        <authorList>
            <person name="Baek I."/>
            <person name="Seo B."/>
            <person name="Lee I."/>
            <person name="Yi H."/>
            <person name="Chun J."/>
        </authorList>
    </citation>
    <scope>NUCLEOTIDE SEQUENCE [LARGE SCALE GENOMIC DNA]</scope>
    <source>
        <strain evidence="10 11">JC2948</strain>
    </source>
</reference>
<comment type="caution">
    <text evidence="10">The sequence shown here is derived from an EMBL/GenBank/DDBJ whole genome shotgun (WGS) entry which is preliminary data.</text>
</comment>
<dbReference type="Pfam" id="PF01545">
    <property type="entry name" value="Cation_efflux"/>
    <property type="match status" value="1"/>
</dbReference>
<evidence type="ECO:0000256" key="2">
    <source>
        <dbReference type="ARBA" id="ARBA00022448"/>
    </source>
</evidence>
<dbReference type="InterPro" id="IPR027470">
    <property type="entry name" value="Cation_efflux_CTD"/>
</dbReference>
<keyword evidence="3" id="KW-1003">Cell membrane</keyword>
<dbReference type="GO" id="GO:0015086">
    <property type="term" value="F:cadmium ion transmembrane transporter activity"/>
    <property type="evidence" value="ECO:0007669"/>
    <property type="project" value="TreeGrafter"/>
</dbReference>
<dbReference type="GO" id="GO:0015341">
    <property type="term" value="F:zinc efflux antiporter activity"/>
    <property type="evidence" value="ECO:0007669"/>
    <property type="project" value="TreeGrafter"/>
</dbReference>
<evidence type="ECO:0000259" key="8">
    <source>
        <dbReference type="Pfam" id="PF01545"/>
    </source>
</evidence>
<dbReference type="NCBIfam" id="TIGR01297">
    <property type="entry name" value="CDF"/>
    <property type="match status" value="1"/>
</dbReference>
<evidence type="ECO:0000256" key="7">
    <source>
        <dbReference type="SAM" id="Phobius"/>
    </source>
</evidence>
<dbReference type="PANTHER" id="PTHR43840:SF41">
    <property type="entry name" value="CATION-EFFLUX PUMP FIEF"/>
    <property type="match status" value="1"/>
</dbReference>
<evidence type="ECO:0000256" key="1">
    <source>
        <dbReference type="ARBA" id="ARBA00004651"/>
    </source>
</evidence>
<dbReference type="GO" id="GO:0006882">
    <property type="term" value="P:intracellular zinc ion homeostasis"/>
    <property type="evidence" value="ECO:0007669"/>
    <property type="project" value="TreeGrafter"/>
</dbReference>
<dbReference type="AlphaFoldDB" id="A0A149PGI2"/>
<dbReference type="InterPro" id="IPR050291">
    <property type="entry name" value="CDF_Transporter"/>
</dbReference>
<name>A0A149PGI2_9BURK</name>
<dbReference type="GO" id="GO:0015093">
    <property type="term" value="F:ferrous iron transmembrane transporter activity"/>
    <property type="evidence" value="ECO:0007669"/>
    <property type="project" value="TreeGrafter"/>
</dbReference>
<keyword evidence="6 7" id="KW-0472">Membrane</keyword>
<feature type="transmembrane region" description="Helical" evidence="7">
    <location>
        <begin position="12"/>
        <end position="33"/>
    </location>
</feature>
<keyword evidence="2" id="KW-0813">Transport</keyword>
<evidence type="ECO:0000256" key="6">
    <source>
        <dbReference type="ARBA" id="ARBA00023136"/>
    </source>
</evidence>
<dbReference type="Gene3D" id="3.30.70.1350">
    <property type="entry name" value="Cation efflux protein, cytoplasmic domain"/>
    <property type="match status" value="1"/>
</dbReference>
<dbReference type="InterPro" id="IPR036837">
    <property type="entry name" value="Cation_efflux_CTD_sf"/>
</dbReference>
<dbReference type="Pfam" id="PF16916">
    <property type="entry name" value="ZT_dimer"/>
    <property type="match status" value="1"/>
</dbReference>
<evidence type="ECO:0000256" key="5">
    <source>
        <dbReference type="ARBA" id="ARBA00022989"/>
    </source>
</evidence>
<dbReference type="OrthoDB" id="9806522at2"/>
<dbReference type="InterPro" id="IPR002524">
    <property type="entry name" value="Cation_efflux"/>
</dbReference>
<evidence type="ECO:0000256" key="4">
    <source>
        <dbReference type="ARBA" id="ARBA00022692"/>
    </source>
</evidence>
<accession>A0A149PGI2</accession>
<dbReference type="PANTHER" id="PTHR43840">
    <property type="entry name" value="MITOCHONDRIAL METAL TRANSPORTER 1-RELATED"/>
    <property type="match status" value="1"/>
</dbReference>
<sequence length="318" mass="33753">MAGSTSGEALRRFASIAALVMALVLVVLKVWAWFATASISMLTSAADGLIDVLASSVTFLGVRYAARPADRGHRYGHGKAEAVAAFVQAMLLAGVALALGAESVQRLFNPQPLNQTEFGILVIVVSCIAAGALVGMQTYVVARTQSTAIAADRAHYVTDVAVNIAVLIALLFEHFFGWSRADAIGALAISLYMVWNARGMARHALVQLLDEELESDARQRIEAAALACEGVCAIHDLRTRNGGDRVFVEFHLEVDGALTVQQGHAIADRAEQAVANLFPASDVTAHTEPAGIQDARLDDIVSRHVARGKAARQSGKQT</sequence>
<evidence type="ECO:0000313" key="10">
    <source>
        <dbReference type="EMBL" id="KXU84175.1"/>
    </source>
</evidence>
<dbReference type="Proteomes" id="UP000075613">
    <property type="component" value="Unassembled WGS sequence"/>
</dbReference>
<dbReference type="InterPro" id="IPR027469">
    <property type="entry name" value="Cation_efflux_TMD_sf"/>
</dbReference>
<feature type="transmembrane region" description="Helical" evidence="7">
    <location>
        <begin position="82"/>
        <end position="100"/>
    </location>
</feature>
<dbReference type="Gene3D" id="1.20.1510.10">
    <property type="entry name" value="Cation efflux protein transmembrane domain"/>
    <property type="match status" value="1"/>
</dbReference>
<evidence type="ECO:0000313" key="11">
    <source>
        <dbReference type="Proteomes" id="UP000075613"/>
    </source>
</evidence>
<feature type="domain" description="Cation efflux protein cytoplasmic" evidence="9">
    <location>
        <begin position="214"/>
        <end position="289"/>
    </location>
</feature>
<dbReference type="SUPFAM" id="SSF161111">
    <property type="entry name" value="Cation efflux protein transmembrane domain-like"/>
    <property type="match status" value="1"/>
</dbReference>
<keyword evidence="11" id="KW-1185">Reference proteome</keyword>
<dbReference type="STRING" id="1399968.CI15_27170"/>
<protein>
    <submittedName>
        <fullName evidence="10">Transporter</fullName>
    </submittedName>
</protein>
<evidence type="ECO:0000256" key="3">
    <source>
        <dbReference type="ARBA" id="ARBA00022475"/>
    </source>
</evidence>
<dbReference type="GO" id="GO:0005886">
    <property type="term" value="C:plasma membrane"/>
    <property type="evidence" value="ECO:0007669"/>
    <property type="project" value="UniProtKB-SubCell"/>
</dbReference>
<dbReference type="EMBL" id="LRBG01000037">
    <property type="protein sequence ID" value="KXU84175.1"/>
    <property type="molecule type" value="Genomic_DNA"/>
</dbReference>
<feature type="transmembrane region" description="Helical" evidence="7">
    <location>
        <begin position="154"/>
        <end position="172"/>
    </location>
</feature>
<dbReference type="FunFam" id="3.30.70.1350:FF:000002">
    <property type="entry name" value="Ferrous-iron efflux pump FieF"/>
    <property type="match status" value="1"/>
</dbReference>